<comment type="caution">
    <text evidence="1">The sequence shown here is derived from an EMBL/GenBank/DDBJ whole genome shotgun (WGS) entry which is preliminary data.</text>
</comment>
<name>A0ACC0W5Z8_9STRA</name>
<accession>A0ACC0W5Z8</accession>
<organism evidence="1 2">
    <name type="scientific">Peronosclerospora sorghi</name>
    <dbReference type="NCBI Taxonomy" id="230839"/>
    <lineage>
        <taxon>Eukaryota</taxon>
        <taxon>Sar</taxon>
        <taxon>Stramenopiles</taxon>
        <taxon>Oomycota</taxon>
        <taxon>Peronosporomycetes</taxon>
        <taxon>Peronosporales</taxon>
        <taxon>Peronosporaceae</taxon>
        <taxon>Peronosclerospora</taxon>
    </lineage>
</organism>
<evidence type="ECO:0000313" key="2">
    <source>
        <dbReference type="Proteomes" id="UP001163321"/>
    </source>
</evidence>
<sequence>MALTRELALQIDQEGIKLCKYTSVGPPAQQHTIKNLSVVGGQSIEYQGFRLRDGVDIIIGTSCRLMDCLESHYLVLNQCNYMVLDEADRMIDMGFEPQAVAVLENMGSMLKSKNEDEMEKQLTLDNGANVGKNKRIDQQGLFVNSEKKRLKLVEILREILSSHSVPVPRSRKEKVVVGAKIILFVNIKKECDAVDKFLASLWCFRLIRLLKKREVFPL</sequence>
<keyword evidence="2" id="KW-1185">Reference proteome</keyword>
<dbReference type="EMBL" id="CM047583">
    <property type="protein sequence ID" value="KAI9913565.1"/>
    <property type="molecule type" value="Genomic_DNA"/>
</dbReference>
<protein>
    <submittedName>
        <fullName evidence="1">Uncharacterized protein</fullName>
    </submittedName>
</protein>
<reference evidence="1 2" key="1">
    <citation type="journal article" date="2022" name="bioRxiv">
        <title>The genome of the oomycete Peronosclerospora sorghi, a cosmopolitan pathogen of maize and sorghum, is inflated with dispersed pseudogenes.</title>
        <authorList>
            <person name="Fletcher K."/>
            <person name="Martin F."/>
            <person name="Isakeit T."/>
            <person name="Cavanaugh K."/>
            <person name="Magill C."/>
            <person name="Michelmore R."/>
        </authorList>
    </citation>
    <scope>NUCLEOTIDE SEQUENCE [LARGE SCALE GENOMIC DNA]</scope>
    <source>
        <strain evidence="1">P6</strain>
    </source>
</reference>
<evidence type="ECO:0000313" key="1">
    <source>
        <dbReference type="EMBL" id="KAI9913565.1"/>
    </source>
</evidence>
<dbReference type="Proteomes" id="UP001163321">
    <property type="component" value="Chromosome 4"/>
</dbReference>
<proteinExistence type="predicted"/>
<gene>
    <name evidence="1" type="ORF">PsorP6_006562</name>
</gene>